<feature type="chain" id="PRO_5040746459" evidence="4">
    <location>
        <begin position="27"/>
        <end position="525"/>
    </location>
</feature>
<protein>
    <submittedName>
        <fullName evidence="7">Alpha/beta hydrolase</fullName>
    </submittedName>
</protein>
<feature type="domain" description="AB hydrolase-1" evidence="5">
    <location>
        <begin position="82"/>
        <end position="248"/>
    </location>
</feature>
<gene>
    <name evidence="7" type="ORF">OM076_11535</name>
</gene>
<comment type="caution">
    <text evidence="7">The sequence shown here is derived from an EMBL/GenBank/DDBJ whole genome shotgun (WGS) entry which is preliminary data.</text>
</comment>
<dbReference type="Pfam" id="PF00561">
    <property type="entry name" value="Abhydrolase_1"/>
    <property type="match status" value="1"/>
</dbReference>
<proteinExistence type="inferred from homology"/>
<comment type="similarity">
    <text evidence="1">Belongs to the peptidase S33 family.</text>
</comment>
<evidence type="ECO:0000256" key="4">
    <source>
        <dbReference type="SAM" id="SignalP"/>
    </source>
</evidence>
<dbReference type="Gene3D" id="3.40.50.1820">
    <property type="entry name" value="alpha/beta hydrolase"/>
    <property type="match status" value="1"/>
</dbReference>
<evidence type="ECO:0000313" key="8">
    <source>
        <dbReference type="Proteomes" id="UP001149140"/>
    </source>
</evidence>
<evidence type="ECO:0000256" key="3">
    <source>
        <dbReference type="ARBA" id="ARBA00022801"/>
    </source>
</evidence>
<dbReference type="PANTHER" id="PTHR43248">
    <property type="entry name" value="2-SUCCINYL-6-HYDROXY-2,4-CYCLOHEXADIENE-1-CARBOXYLATE SYNTHASE"/>
    <property type="match status" value="1"/>
</dbReference>
<dbReference type="EMBL" id="JAPDOD010000008">
    <property type="protein sequence ID" value="MDA0160899.1"/>
    <property type="molecule type" value="Genomic_DNA"/>
</dbReference>
<evidence type="ECO:0000259" key="5">
    <source>
        <dbReference type="Pfam" id="PF00561"/>
    </source>
</evidence>
<dbReference type="InterPro" id="IPR029058">
    <property type="entry name" value="AB_hydrolase_fold"/>
</dbReference>
<accession>A0A9X3MQY1</accession>
<dbReference type="Proteomes" id="UP001149140">
    <property type="component" value="Unassembled WGS sequence"/>
</dbReference>
<dbReference type="PANTHER" id="PTHR43248:SF29">
    <property type="entry name" value="TRIPEPTIDYL AMINOPEPTIDASE"/>
    <property type="match status" value="1"/>
</dbReference>
<dbReference type="SUPFAM" id="SSF53474">
    <property type="entry name" value="alpha/beta-Hydrolases"/>
    <property type="match status" value="1"/>
</dbReference>
<dbReference type="Pfam" id="PF08386">
    <property type="entry name" value="Abhydrolase_4"/>
    <property type="match status" value="1"/>
</dbReference>
<evidence type="ECO:0000256" key="2">
    <source>
        <dbReference type="ARBA" id="ARBA00022729"/>
    </source>
</evidence>
<name>A0A9X3MQY1_9ACTN</name>
<keyword evidence="8" id="KW-1185">Reference proteome</keyword>
<dbReference type="GO" id="GO:0016787">
    <property type="term" value="F:hydrolase activity"/>
    <property type="evidence" value="ECO:0007669"/>
    <property type="project" value="UniProtKB-KW"/>
</dbReference>
<evidence type="ECO:0000259" key="6">
    <source>
        <dbReference type="Pfam" id="PF08386"/>
    </source>
</evidence>
<evidence type="ECO:0000256" key="1">
    <source>
        <dbReference type="ARBA" id="ARBA00010088"/>
    </source>
</evidence>
<sequence length="525" mass="56200">MSKQRRWLAATLTAMAVTLLPGVASAAPSSLRWTPCHADVGPRFECAVAQVPLDYSQPRGATISIALTRLPATGPARRIGSLFLNPGGPGGSGVDYVLGAGPALYTDAVRARFDLVGFDPRGVMRSTPLRCFRSQDEWPQAPPIAFPLTFAEEQQWIATDRAIDRACLLHGGAIRDHMSTANGARDMDVLRSLVGDDKLTYAGVSYGSYLGVTYANLFPGKVRALVVDGVLDPIAWSTGRGFESAFVPFSTRLRSDAGAQATLNEFFRLCDAGGPRCAFAGGAAARFAALARRVRQTPIEIPIDDGTTETINYSTLISITLGAMYDSHQWEDLAGFLALLEGIGAGSRIAATVPRPAVPGPPRYTPPGANTRRGIELDYMNFIEAFPGVACSDSNNPRLYAAWSINGALADAQFGYFGRLWTWASSICAEWPGRDKDRYMGPFNAVTANPVLVVGNRFDPATRYEGALTVRGLLPRSALLTVEGWAHTSLFLSACADETIANYLIAVRTPAPGATCRQDVVPFAG</sequence>
<dbReference type="InterPro" id="IPR051601">
    <property type="entry name" value="Serine_prot/Carboxylest_S33"/>
</dbReference>
<feature type="signal peptide" evidence="4">
    <location>
        <begin position="1"/>
        <end position="26"/>
    </location>
</feature>
<feature type="domain" description="Peptidase S33 tripeptidyl aminopeptidase-like C-terminal" evidence="6">
    <location>
        <begin position="416"/>
        <end position="516"/>
    </location>
</feature>
<dbReference type="AlphaFoldDB" id="A0A9X3MQY1"/>
<dbReference type="InterPro" id="IPR013595">
    <property type="entry name" value="Pept_S33_TAP-like_C"/>
</dbReference>
<keyword evidence="3 7" id="KW-0378">Hydrolase</keyword>
<reference evidence="7" key="1">
    <citation type="submission" date="2022-10" db="EMBL/GenBank/DDBJ databases">
        <title>The WGS of Solirubrobacter ginsenosidimutans DSM 21036.</title>
        <authorList>
            <person name="Jiang Z."/>
        </authorList>
    </citation>
    <scope>NUCLEOTIDE SEQUENCE</scope>
    <source>
        <strain evidence="7">DSM 21036</strain>
    </source>
</reference>
<dbReference type="InterPro" id="IPR000073">
    <property type="entry name" value="AB_hydrolase_1"/>
</dbReference>
<organism evidence="7 8">
    <name type="scientific">Solirubrobacter ginsenosidimutans</name>
    <dbReference type="NCBI Taxonomy" id="490573"/>
    <lineage>
        <taxon>Bacteria</taxon>
        <taxon>Bacillati</taxon>
        <taxon>Actinomycetota</taxon>
        <taxon>Thermoleophilia</taxon>
        <taxon>Solirubrobacterales</taxon>
        <taxon>Solirubrobacteraceae</taxon>
        <taxon>Solirubrobacter</taxon>
    </lineage>
</organism>
<keyword evidence="2 4" id="KW-0732">Signal</keyword>
<evidence type="ECO:0000313" key="7">
    <source>
        <dbReference type="EMBL" id="MDA0160899.1"/>
    </source>
</evidence>